<evidence type="ECO:0000313" key="4">
    <source>
        <dbReference type="EMBL" id="GLB31181.1"/>
    </source>
</evidence>
<dbReference type="InterPro" id="IPR036365">
    <property type="entry name" value="PGBD-like_sf"/>
</dbReference>
<evidence type="ECO:0000259" key="3">
    <source>
        <dbReference type="Pfam" id="PF18013"/>
    </source>
</evidence>
<reference evidence="4 7" key="2">
    <citation type="journal article" date="2024" name="Int. J. Syst. Evol. Microbiol.">
        <title>Lacrimispora brassicae sp. nov. isolated from fermented cabbage, and proposal of Clostridium indicum Gundawar et al. 2019 and Clostridium methoxybenzovorans Mechichi et al. 1999 as heterotypic synonyms of Lacrimispora amygdalina (Parshina et al. 2003) Haas and Blanchard 2020 and Lacrimispora indolis (McClung and McCoy 1957) Haas and Blanchard 2020, respectively.</title>
        <authorList>
            <person name="Kobayashi H."/>
            <person name="Tanizawa Y."/>
            <person name="Sakamoto M."/>
            <person name="Ohkuma M."/>
            <person name="Tohno M."/>
        </authorList>
    </citation>
    <scope>NUCLEOTIDE SEQUENCE [LARGE SCALE GENOMIC DNA]</scope>
    <source>
        <strain evidence="4 7">DSM 12857</strain>
    </source>
</reference>
<dbReference type="OrthoDB" id="9805070at2"/>
<dbReference type="Gene3D" id="1.10.101.10">
    <property type="entry name" value="PGBD-like superfamily/PGBD"/>
    <property type="match status" value="1"/>
</dbReference>
<reference evidence="5 6" key="1">
    <citation type="submission" date="2018-07" db="EMBL/GenBank/DDBJ databases">
        <title>New species, Clostridium PI-S10-A1B.</title>
        <authorList>
            <person name="Krishna G."/>
            <person name="Summeta K."/>
            <person name="Shikha S."/>
            <person name="Prabhu P.B."/>
            <person name="Suresh K."/>
        </authorList>
    </citation>
    <scope>NUCLEOTIDE SEQUENCE [LARGE SCALE GENOMIC DNA]</scope>
    <source>
        <strain evidence="5 6">PI-S10-A1B</strain>
    </source>
</reference>
<protein>
    <submittedName>
        <fullName evidence="5">Peptidoglycan-binding protein</fullName>
    </submittedName>
</protein>
<dbReference type="AlphaFoldDB" id="A0A3E2NI96"/>
<evidence type="ECO:0000259" key="2">
    <source>
        <dbReference type="Pfam" id="PF01471"/>
    </source>
</evidence>
<comment type="caution">
    <text evidence="5">The sequence shown here is derived from an EMBL/GenBank/DDBJ whole genome shotgun (WGS) entry which is preliminary data.</text>
</comment>
<feature type="domain" description="Phage tail lysozyme" evidence="3">
    <location>
        <begin position="110"/>
        <end position="254"/>
    </location>
</feature>
<evidence type="ECO:0000313" key="5">
    <source>
        <dbReference type="EMBL" id="RFZ80728.1"/>
    </source>
</evidence>
<evidence type="ECO:0000313" key="6">
    <source>
        <dbReference type="Proteomes" id="UP000260680"/>
    </source>
</evidence>
<dbReference type="RefSeq" id="WP_117415200.1">
    <property type="nucleotide sequence ID" value="NZ_BRPJ01000059.1"/>
</dbReference>
<accession>A0A3E2NI96</accession>
<gene>
    <name evidence="5" type="ORF">DS742_01110</name>
    <name evidence="4" type="ORF">LAD12857_31040</name>
</gene>
<dbReference type="InterPro" id="IPR041219">
    <property type="entry name" value="Phage_lysozyme2"/>
</dbReference>
<dbReference type="SUPFAM" id="SSF47090">
    <property type="entry name" value="PGBD-like"/>
    <property type="match status" value="1"/>
</dbReference>
<dbReference type="InterPro" id="IPR036366">
    <property type="entry name" value="PGBDSf"/>
</dbReference>
<evidence type="ECO:0000256" key="1">
    <source>
        <dbReference type="SAM" id="MobiDB-lite"/>
    </source>
</evidence>
<dbReference type="InterPro" id="IPR002477">
    <property type="entry name" value="Peptidoglycan-bd-like"/>
</dbReference>
<feature type="compositionally biased region" description="Polar residues" evidence="1">
    <location>
        <begin position="244"/>
        <end position="255"/>
    </location>
</feature>
<dbReference type="EMBL" id="BRPJ01000059">
    <property type="protein sequence ID" value="GLB31181.1"/>
    <property type="molecule type" value="Genomic_DNA"/>
</dbReference>
<name>A0A3E2NI96_9FIRM</name>
<keyword evidence="7" id="KW-1185">Reference proteome</keyword>
<organism evidence="5 6">
    <name type="scientific">Lacrimispora amygdalina</name>
    <dbReference type="NCBI Taxonomy" id="253257"/>
    <lineage>
        <taxon>Bacteria</taxon>
        <taxon>Bacillati</taxon>
        <taxon>Bacillota</taxon>
        <taxon>Clostridia</taxon>
        <taxon>Lachnospirales</taxon>
        <taxon>Lachnospiraceae</taxon>
        <taxon>Lacrimispora</taxon>
    </lineage>
</organism>
<dbReference type="Pfam" id="PF01471">
    <property type="entry name" value="PG_binding_1"/>
    <property type="match status" value="1"/>
</dbReference>
<feature type="region of interest" description="Disordered" evidence="1">
    <location>
        <begin position="236"/>
        <end position="255"/>
    </location>
</feature>
<dbReference type="EMBL" id="QOHO01000005">
    <property type="protein sequence ID" value="RFZ80728.1"/>
    <property type="molecule type" value="Genomic_DNA"/>
</dbReference>
<dbReference type="Pfam" id="PF18013">
    <property type="entry name" value="Phage_lysozyme2"/>
    <property type="match status" value="1"/>
</dbReference>
<proteinExistence type="predicted"/>
<dbReference type="Proteomes" id="UP000260680">
    <property type="component" value="Unassembled WGS sequence"/>
</dbReference>
<evidence type="ECO:0000313" key="7">
    <source>
        <dbReference type="Proteomes" id="UP001419084"/>
    </source>
</evidence>
<dbReference type="Gene3D" id="1.10.530.10">
    <property type="match status" value="1"/>
</dbReference>
<sequence>MADYDNSRYTYAQVLSGTGYYMVDDKLRYSAGVKTMQGKLNTAGYNCGTPDGKFGSGTDTAVRNFQRAKGLTIDGKAGKATLKALDAADSGDGSTYCSNSYLTTKQMTVNAQYILNYLRNKGWTKNAVCGMLGNMQTESTINPGIWQSLKENNLKGGFGLVQWTPATKYRDWADSKNLTIANMDSELKRILYEVRENIQFTSTSNYNMTFSQFTQSTKSAYYLACAFLHNYEKPKNASQDETRGNQATHWYNTLN</sequence>
<feature type="domain" description="Peptidoglycan binding-like" evidence="2">
    <location>
        <begin position="31"/>
        <end position="85"/>
    </location>
</feature>
<dbReference type="Proteomes" id="UP001419084">
    <property type="component" value="Unassembled WGS sequence"/>
</dbReference>